<dbReference type="Gene3D" id="1.20.1260.10">
    <property type="match status" value="1"/>
</dbReference>
<gene>
    <name evidence="2" type="ORF">RHD99_18045</name>
</gene>
<dbReference type="SUPFAM" id="SSF47240">
    <property type="entry name" value="Ferritin-like"/>
    <property type="match status" value="1"/>
</dbReference>
<dbReference type="Pfam" id="PF00210">
    <property type="entry name" value="Ferritin"/>
    <property type="match status" value="1"/>
</dbReference>
<proteinExistence type="predicted"/>
<dbReference type="InterPro" id="IPR009078">
    <property type="entry name" value="Ferritin-like_SF"/>
</dbReference>
<dbReference type="InterPro" id="IPR009040">
    <property type="entry name" value="Ferritin-like_diiron"/>
</dbReference>
<accession>A0ABY9S742</accession>
<dbReference type="InterPro" id="IPR008331">
    <property type="entry name" value="Ferritin_DPS_dom"/>
</dbReference>
<keyword evidence="3" id="KW-1185">Reference proteome</keyword>
<dbReference type="EMBL" id="CP133838">
    <property type="protein sequence ID" value="WMY73339.1"/>
    <property type="molecule type" value="Genomic_DNA"/>
</dbReference>
<protein>
    <submittedName>
        <fullName evidence="2">Non-heme ferritin-like protein</fullName>
    </submittedName>
</protein>
<feature type="domain" description="Ferritin-like diiron" evidence="1">
    <location>
        <begin position="1"/>
        <end position="145"/>
    </location>
</feature>
<dbReference type="PROSITE" id="PS50905">
    <property type="entry name" value="FERRITIN_LIKE"/>
    <property type="match status" value="1"/>
</dbReference>
<dbReference type="RefSeq" id="WP_183271176.1">
    <property type="nucleotide sequence ID" value="NZ_CP133838.1"/>
</dbReference>
<sequence length="167" mass="19018">MVMSGMVQNLNTQMNLEFSASNLYLHLSDWCSENKLIGAANFLRAQAQINVTHVIQLFDFIKKSGDHPIVSGTQFGDERCSTLEDLFQKILGEHQKLSATLVEFTKVAKSLNDDSTAHFLFIMKKEHQQNGLLLQNLLDEVRISHKAGLCMQQTDRRLMNMVNKQLH</sequence>
<evidence type="ECO:0000259" key="1">
    <source>
        <dbReference type="PROSITE" id="PS50905"/>
    </source>
</evidence>
<organism evidence="2 3">
    <name type="scientific">Buttiauxella selenatireducens</name>
    <dbReference type="NCBI Taxonomy" id="3073902"/>
    <lineage>
        <taxon>Bacteria</taxon>
        <taxon>Pseudomonadati</taxon>
        <taxon>Pseudomonadota</taxon>
        <taxon>Gammaproteobacteria</taxon>
        <taxon>Enterobacterales</taxon>
        <taxon>Enterobacteriaceae</taxon>
        <taxon>Buttiauxella</taxon>
    </lineage>
</organism>
<dbReference type="Proteomes" id="UP001246690">
    <property type="component" value="Chromosome"/>
</dbReference>
<reference evidence="2 3" key="1">
    <citation type="submission" date="2023-09" db="EMBL/GenBank/DDBJ databases">
        <title>Buttiauxella selenatireducens sp. nov., isolated from the rhizosphere of Cardamine hupingshanesis.</title>
        <authorList>
            <person name="Zhang S."/>
            <person name="Xu Z."/>
            <person name="Wang H."/>
            <person name="Guo Y."/>
        </authorList>
    </citation>
    <scope>NUCLEOTIDE SEQUENCE [LARGE SCALE GENOMIC DNA]</scope>
    <source>
        <strain evidence="2 3">R73</strain>
    </source>
</reference>
<dbReference type="InterPro" id="IPR012347">
    <property type="entry name" value="Ferritin-like"/>
</dbReference>
<name>A0ABY9S742_9ENTR</name>
<dbReference type="NCBIfam" id="NF011597">
    <property type="entry name" value="PRK15022.1"/>
    <property type="match status" value="1"/>
</dbReference>
<evidence type="ECO:0000313" key="2">
    <source>
        <dbReference type="EMBL" id="WMY73339.1"/>
    </source>
</evidence>
<evidence type="ECO:0000313" key="3">
    <source>
        <dbReference type="Proteomes" id="UP001246690"/>
    </source>
</evidence>